<feature type="transmembrane region" description="Helical" evidence="10">
    <location>
        <begin position="143"/>
        <end position="163"/>
    </location>
</feature>
<proteinExistence type="predicted"/>
<dbReference type="GO" id="GO:0005886">
    <property type="term" value="C:plasma membrane"/>
    <property type="evidence" value="ECO:0007669"/>
    <property type="project" value="UniProtKB-SubCell"/>
</dbReference>
<keyword evidence="2" id="KW-1003">Cell membrane</keyword>
<sequence>MNNEFNMNYSTNASLVETSRPLSLQICLSVSLFALMLLAIGGNLIVFLAIFRSTSLRAQVANIFIVNLALTDFGCSVLVMPFSLVSVWQGRWVFSPVWCKEVCLLNYCFIITSMLTLALISVDRRIYVTHPLLYSLIMTRRRAVALVLSTWVVALAFAVPPLVLDWVEYDDNEIVCAIDWEIGLGASVISYTVSACAICYLAPIVVIVYSYWGVLKVARRHAARIVPVIHLTEVPHTTTTTRRESQYTSSSRSDTQQPNEARTDPRQVRGKKYATRAIKLILTLVIFYIICNTPFCLTKLIKVAMGDNEAVPSYISTLASWMAFLNPACNPVIYSILREDFRTAFLKILPKCCRRCGRKNSGNSVGSDCI</sequence>
<feature type="transmembrane region" description="Helical" evidence="10">
    <location>
        <begin position="188"/>
        <end position="212"/>
    </location>
</feature>
<dbReference type="SUPFAM" id="SSF81321">
    <property type="entry name" value="Family A G protein-coupled receptor-like"/>
    <property type="match status" value="1"/>
</dbReference>
<dbReference type="GO" id="GO:0004930">
    <property type="term" value="F:G protein-coupled receptor activity"/>
    <property type="evidence" value="ECO:0007669"/>
    <property type="project" value="UniProtKB-KW"/>
</dbReference>
<protein>
    <recommendedName>
        <fullName evidence="11">G-protein coupled receptors family 1 profile domain-containing protein</fullName>
    </recommendedName>
</protein>
<evidence type="ECO:0000256" key="4">
    <source>
        <dbReference type="ARBA" id="ARBA00022989"/>
    </source>
</evidence>
<dbReference type="AlphaFoldDB" id="A0A914AWK2"/>
<dbReference type="GeneID" id="119737386"/>
<dbReference type="InterPro" id="IPR017452">
    <property type="entry name" value="GPCR_Rhodpsn_7TM"/>
</dbReference>
<keyword evidence="7" id="KW-0675">Receptor</keyword>
<evidence type="ECO:0000313" key="12">
    <source>
        <dbReference type="EnsemblMetazoa" id="XP_038067636.1"/>
    </source>
</evidence>
<dbReference type="SMART" id="SM01381">
    <property type="entry name" value="7TM_GPCR_Srsx"/>
    <property type="match status" value="1"/>
</dbReference>
<dbReference type="InterPro" id="IPR000276">
    <property type="entry name" value="GPCR_Rhodpsn"/>
</dbReference>
<evidence type="ECO:0000256" key="2">
    <source>
        <dbReference type="ARBA" id="ARBA00022475"/>
    </source>
</evidence>
<keyword evidence="5" id="KW-0297">G-protein coupled receptor</keyword>
<feature type="transmembrane region" description="Helical" evidence="10">
    <location>
        <begin position="280"/>
        <end position="301"/>
    </location>
</feature>
<reference evidence="12" key="1">
    <citation type="submission" date="2022-11" db="UniProtKB">
        <authorList>
            <consortium name="EnsemblMetazoa"/>
        </authorList>
    </citation>
    <scope>IDENTIFICATION</scope>
</reference>
<keyword evidence="3 10" id="KW-0812">Transmembrane</keyword>
<evidence type="ECO:0000256" key="9">
    <source>
        <dbReference type="SAM" id="MobiDB-lite"/>
    </source>
</evidence>
<evidence type="ECO:0000313" key="13">
    <source>
        <dbReference type="Proteomes" id="UP000887568"/>
    </source>
</evidence>
<feature type="region of interest" description="Disordered" evidence="9">
    <location>
        <begin position="237"/>
        <end position="268"/>
    </location>
</feature>
<organism evidence="12 13">
    <name type="scientific">Patiria miniata</name>
    <name type="common">Bat star</name>
    <name type="synonym">Asterina miniata</name>
    <dbReference type="NCBI Taxonomy" id="46514"/>
    <lineage>
        <taxon>Eukaryota</taxon>
        <taxon>Metazoa</taxon>
        <taxon>Echinodermata</taxon>
        <taxon>Eleutherozoa</taxon>
        <taxon>Asterozoa</taxon>
        <taxon>Asteroidea</taxon>
        <taxon>Valvatacea</taxon>
        <taxon>Valvatida</taxon>
        <taxon>Asterinidae</taxon>
        <taxon>Patiria</taxon>
    </lineage>
</organism>
<evidence type="ECO:0000256" key="6">
    <source>
        <dbReference type="ARBA" id="ARBA00023136"/>
    </source>
</evidence>
<evidence type="ECO:0000256" key="8">
    <source>
        <dbReference type="ARBA" id="ARBA00023224"/>
    </source>
</evidence>
<dbReference type="OrthoDB" id="6159456at2759"/>
<feature type="domain" description="G-protein coupled receptors family 1 profile" evidence="11">
    <location>
        <begin position="42"/>
        <end position="334"/>
    </location>
</feature>
<evidence type="ECO:0000256" key="1">
    <source>
        <dbReference type="ARBA" id="ARBA00004651"/>
    </source>
</evidence>
<evidence type="ECO:0000256" key="7">
    <source>
        <dbReference type="ARBA" id="ARBA00023170"/>
    </source>
</evidence>
<dbReference type="PROSITE" id="PS50262">
    <property type="entry name" value="G_PROTEIN_RECEP_F1_2"/>
    <property type="match status" value="1"/>
</dbReference>
<accession>A0A914AWK2</accession>
<keyword evidence="4 10" id="KW-1133">Transmembrane helix</keyword>
<keyword evidence="13" id="KW-1185">Reference proteome</keyword>
<keyword evidence="8" id="KW-0807">Transducer</keyword>
<dbReference type="RefSeq" id="XP_038067636.1">
    <property type="nucleotide sequence ID" value="XM_038211708.1"/>
</dbReference>
<feature type="transmembrane region" description="Helical" evidence="10">
    <location>
        <begin position="63"/>
        <end position="84"/>
    </location>
</feature>
<evidence type="ECO:0000256" key="5">
    <source>
        <dbReference type="ARBA" id="ARBA00023040"/>
    </source>
</evidence>
<name>A0A914AWK2_PATMI</name>
<comment type="subcellular location">
    <subcellularLocation>
        <location evidence="1">Cell membrane</location>
        <topology evidence="1">Multi-pass membrane protein</topology>
    </subcellularLocation>
</comment>
<dbReference type="PANTHER" id="PTHR22752">
    <property type="entry name" value="G PROTEIN-COUPLED RECEPTOR"/>
    <property type="match status" value="1"/>
</dbReference>
<evidence type="ECO:0000259" key="11">
    <source>
        <dbReference type="PROSITE" id="PS50262"/>
    </source>
</evidence>
<dbReference type="EnsemblMetazoa" id="XM_038211708.1">
    <property type="protein sequence ID" value="XP_038067636.1"/>
    <property type="gene ID" value="LOC119737386"/>
</dbReference>
<feature type="transmembrane region" description="Helical" evidence="10">
    <location>
        <begin position="22"/>
        <end position="51"/>
    </location>
</feature>
<feature type="transmembrane region" description="Helical" evidence="10">
    <location>
        <begin position="313"/>
        <end position="337"/>
    </location>
</feature>
<feature type="transmembrane region" description="Helical" evidence="10">
    <location>
        <begin position="104"/>
        <end position="122"/>
    </location>
</feature>
<dbReference type="CDD" id="cd00637">
    <property type="entry name" value="7tm_classA_rhodopsin-like"/>
    <property type="match status" value="1"/>
</dbReference>
<evidence type="ECO:0000256" key="10">
    <source>
        <dbReference type="SAM" id="Phobius"/>
    </source>
</evidence>
<keyword evidence="6 10" id="KW-0472">Membrane</keyword>
<dbReference type="Proteomes" id="UP000887568">
    <property type="component" value="Unplaced"/>
</dbReference>
<feature type="compositionally biased region" description="Low complexity" evidence="9">
    <location>
        <begin position="246"/>
        <end position="257"/>
    </location>
</feature>
<dbReference type="Pfam" id="PF00001">
    <property type="entry name" value="7tm_1"/>
    <property type="match status" value="1"/>
</dbReference>
<dbReference type="Gene3D" id="1.20.1070.10">
    <property type="entry name" value="Rhodopsin 7-helix transmembrane proteins"/>
    <property type="match status" value="1"/>
</dbReference>
<dbReference type="PRINTS" id="PR00237">
    <property type="entry name" value="GPCRRHODOPSN"/>
</dbReference>
<evidence type="ECO:0000256" key="3">
    <source>
        <dbReference type="ARBA" id="ARBA00022692"/>
    </source>
</evidence>